<proteinExistence type="predicted"/>
<dbReference type="InterPro" id="IPR025443">
    <property type="entry name" value="DUF4307"/>
</dbReference>
<dbReference type="EMBL" id="JAAXOX010000001">
    <property type="protein sequence ID" value="NKY21175.1"/>
    <property type="molecule type" value="Genomic_DNA"/>
</dbReference>
<keyword evidence="1" id="KW-0812">Transmembrane</keyword>
<dbReference type="Proteomes" id="UP000581206">
    <property type="component" value="Unassembled WGS sequence"/>
</dbReference>
<feature type="transmembrane region" description="Helical" evidence="1">
    <location>
        <begin position="25"/>
        <end position="43"/>
    </location>
</feature>
<keyword evidence="1" id="KW-1133">Transmembrane helix</keyword>
<sequence length="131" mass="13440">MTTASPPAGRYGPPQSPQRRRAARIGIAILAAIGLGIVIWIGLGAAGTAVRWNDVGYRVDGSTAVEITFDVIQDPGEVAVCRVQALSASHAEVGVQQITVGPSQERTTRVTATIPTAEAAVTAAVHGCEPA</sequence>
<organism evidence="2 3">
    <name type="scientific">Cellulomonas denverensis</name>
    <dbReference type="NCBI Taxonomy" id="264297"/>
    <lineage>
        <taxon>Bacteria</taxon>
        <taxon>Bacillati</taxon>
        <taxon>Actinomycetota</taxon>
        <taxon>Actinomycetes</taxon>
        <taxon>Micrococcales</taxon>
        <taxon>Cellulomonadaceae</taxon>
        <taxon>Cellulomonas</taxon>
    </lineage>
</organism>
<gene>
    <name evidence="2" type="ORF">HGA03_00665</name>
</gene>
<evidence type="ECO:0000313" key="2">
    <source>
        <dbReference type="EMBL" id="NKY21175.1"/>
    </source>
</evidence>
<keyword evidence="3" id="KW-1185">Reference proteome</keyword>
<accession>A0A7X6QXK6</accession>
<evidence type="ECO:0000256" key="1">
    <source>
        <dbReference type="SAM" id="Phobius"/>
    </source>
</evidence>
<reference evidence="2 3" key="1">
    <citation type="submission" date="2020-04" db="EMBL/GenBank/DDBJ databases">
        <title>MicrobeNet Type strains.</title>
        <authorList>
            <person name="Nicholson A.C."/>
        </authorList>
    </citation>
    <scope>NUCLEOTIDE SEQUENCE [LARGE SCALE GENOMIC DNA]</scope>
    <source>
        <strain evidence="2 3">ATCC BAA-788</strain>
    </source>
</reference>
<protein>
    <submittedName>
        <fullName evidence="2">DUF4307 domain-containing protein</fullName>
    </submittedName>
</protein>
<dbReference type="AlphaFoldDB" id="A0A7X6QXK6"/>
<comment type="caution">
    <text evidence="2">The sequence shown here is derived from an EMBL/GenBank/DDBJ whole genome shotgun (WGS) entry which is preliminary data.</text>
</comment>
<dbReference type="RefSeq" id="WP_168628297.1">
    <property type="nucleotide sequence ID" value="NZ_BONL01000003.1"/>
</dbReference>
<keyword evidence="1" id="KW-0472">Membrane</keyword>
<evidence type="ECO:0000313" key="3">
    <source>
        <dbReference type="Proteomes" id="UP000581206"/>
    </source>
</evidence>
<dbReference type="Pfam" id="PF14155">
    <property type="entry name" value="DUF4307"/>
    <property type="match status" value="1"/>
</dbReference>
<name>A0A7X6QXK6_9CELL</name>